<dbReference type="InterPro" id="IPR021736">
    <property type="entry name" value="DUF3305"/>
</dbReference>
<dbReference type="EMBL" id="QPMK01000014">
    <property type="protein sequence ID" value="RDD65145.1"/>
    <property type="molecule type" value="Genomic_DNA"/>
</dbReference>
<gene>
    <name evidence="2" type="ORF">DU478_15920</name>
</gene>
<evidence type="ECO:0000313" key="3">
    <source>
        <dbReference type="Proteomes" id="UP000253977"/>
    </source>
</evidence>
<dbReference type="Proteomes" id="UP000253977">
    <property type="component" value="Unassembled WGS sequence"/>
</dbReference>
<evidence type="ECO:0000313" key="2">
    <source>
        <dbReference type="EMBL" id="RDD65145.1"/>
    </source>
</evidence>
<keyword evidence="3" id="KW-1185">Reference proteome</keyword>
<dbReference type="Pfam" id="PF11749">
    <property type="entry name" value="DUF3305"/>
    <property type="match status" value="1"/>
</dbReference>
<comment type="caution">
    <text evidence="2">The sequence shown here is derived from an EMBL/GenBank/DDBJ whole genome shotgun (WGS) entry which is preliminary data.</text>
</comment>
<proteinExistence type="predicted"/>
<sequence length="177" mass="19368">MALGVVIRRLPGVTRWAKWSWKPVAVLPGAGAADWTLLREDGEAAEFHAATVPLTLYRGEAEAYKIALSEPAPCVYVVLREASGAWPYAVHLVTASPHEAQLFAESGEEIVEKVAMPAGLAAWVQSFTDAHYVEEQFVKRKRRKHMDAKQQDGIGDPRIAQPTDVYRAPGARKAGPP</sequence>
<dbReference type="OrthoDB" id="7271084at2"/>
<name>A0A369TL55_9RHOB</name>
<reference evidence="2 3" key="1">
    <citation type="submission" date="2018-07" db="EMBL/GenBank/DDBJ databases">
        <title>Thalassococcus profundi sp. nov., a marine bacterium isolated from deep seawater of Okinawa Trough.</title>
        <authorList>
            <person name="Yu M."/>
        </authorList>
    </citation>
    <scope>NUCLEOTIDE SEQUENCE [LARGE SCALE GENOMIC DNA]</scope>
    <source>
        <strain evidence="2 3">WRAS1</strain>
    </source>
</reference>
<dbReference type="AlphaFoldDB" id="A0A369TL55"/>
<accession>A0A369TL55</accession>
<protein>
    <submittedName>
        <fullName evidence="2">DUF3305 domain-containing protein</fullName>
    </submittedName>
</protein>
<evidence type="ECO:0000256" key="1">
    <source>
        <dbReference type="SAM" id="MobiDB-lite"/>
    </source>
</evidence>
<organism evidence="2 3">
    <name type="scientific">Thalassococcus profundi</name>
    <dbReference type="NCBI Taxonomy" id="2282382"/>
    <lineage>
        <taxon>Bacteria</taxon>
        <taxon>Pseudomonadati</taxon>
        <taxon>Pseudomonadota</taxon>
        <taxon>Alphaproteobacteria</taxon>
        <taxon>Rhodobacterales</taxon>
        <taxon>Roseobacteraceae</taxon>
        <taxon>Thalassococcus</taxon>
    </lineage>
</organism>
<feature type="region of interest" description="Disordered" evidence="1">
    <location>
        <begin position="141"/>
        <end position="177"/>
    </location>
</feature>